<keyword evidence="2" id="KW-1185">Reference proteome</keyword>
<evidence type="ECO:0000313" key="2">
    <source>
        <dbReference type="Proteomes" id="UP001465976"/>
    </source>
</evidence>
<organism evidence="1 2">
    <name type="scientific">Marasmius crinis-equi</name>
    <dbReference type="NCBI Taxonomy" id="585013"/>
    <lineage>
        <taxon>Eukaryota</taxon>
        <taxon>Fungi</taxon>
        <taxon>Dikarya</taxon>
        <taxon>Basidiomycota</taxon>
        <taxon>Agaricomycotina</taxon>
        <taxon>Agaricomycetes</taxon>
        <taxon>Agaricomycetidae</taxon>
        <taxon>Agaricales</taxon>
        <taxon>Marasmiineae</taxon>
        <taxon>Marasmiaceae</taxon>
        <taxon>Marasmius</taxon>
    </lineage>
</organism>
<protein>
    <submittedName>
        <fullName evidence="1">Uncharacterized protein</fullName>
    </submittedName>
</protein>
<reference evidence="1 2" key="1">
    <citation type="submission" date="2024-02" db="EMBL/GenBank/DDBJ databases">
        <title>A draft genome for the cacao thread blight pathogen Marasmius crinis-equi.</title>
        <authorList>
            <person name="Cohen S.P."/>
            <person name="Baruah I.K."/>
            <person name="Amoako-Attah I."/>
            <person name="Bukari Y."/>
            <person name="Meinhardt L.W."/>
            <person name="Bailey B.A."/>
        </authorList>
    </citation>
    <scope>NUCLEOTIDE SEQUENCE [LARGE SCALE GENOMIC DNA]</scope>
    <source>
        <strain evidence="1 2">GH-76</strain>
    </source>
</reference>
<proteinExistence type="predicted"/>
<sequence length="690" mass="78617">MQNENLRGLEDYILANISHWEALQEYAQSEPDSLKIFGVDWFSALTKQAGASPKGDLKALLGLARKQGVSSLEQDCIWTWERFPYTIRQAGLKLPRSQETCGQADAGGGPRHPELVVDIDEWVLRNEAYLRLLSRKLNLSRNIGSKPWTYGLVRLDQLPIVLSQSYDLSTKRLAINRASSLSGFCVLGDKRGTKILTQPSQKTFDLSWSQMTGDVLRGLNWSNLFAAGGSVLGTLITPSGEEEVHMKEDWLGSDIDLFIWGLSAHEANRKIDHIAETYRRNLPQDAPFVVAKNSHTITFYSAWPTKRVQIVLKLVKNPRDVLLNFDLDPCAIGYDGSKVWMLPRFVRSLETGYTTFTMDLIHGHYLGDRKATRDKRVFKYANKGFGLRILPSYLSSCGNLDASLAAVRSTSNEARLWTTRFLDFHESSKFFSNKQTSSEQDFPPQYTHSQLYMNGLVPADGCLSNLTLFMRHVALWEQDVLGKIRIRDNTCAYAGKEEGDEGYYNADPPYRWSRDFSIPEFREHLDAYNARLTTQVEETVEYVLFRPRASLGFSVKRVTHDSSVSGILSRENDLKVPLVMHKDMVLFANKLILAALEKHGIGNAEPPLHVVYEDDAWSSRRLCLVAWNIDPVLNWQLLDRSIDEVREVMWEFSKRLANRMVGDWDLFEYQERAIARKSDCGFTEWVSETP</sequence>
<dbReference type="EMBL" id="JBAHYK010003011">
    <property type="protein sequence ID" value="KAL0564065.1"/>
    <property type="molecule type" value="Genomic_DNA"/>
</dbReference>
<comment type="caution">
    <text evidence="1">The sequence shown here is derived from an EMBL/GenBank/DDBJ whole genome shotgun (WGS) entry which is preliminary data.</text>
</comment>
<accession>A0ABR3EML7</accession>
<dbReference type="PANTHER" id="PTHR43558">
    <property type="entry name" value="REDUCTASE, PUTATIVE (AFU_ORTHOLOGUE AFUA_3G10540)-RELATED"/>
    <property type="match status" value="1"/>
</dbReference>
<dbReference type="PANTHER" id="PTHR43558:SF6">
    <property type="entry name" value="REDUCTASE, PUTATIVE (AFU_ORTHOLOGUE AFUA_3G10540)-RELATED"/>
    <property type="match status" value="1"/>
</dbReference>
<dbReference type="Proteomes" id="UP001465976">
    <property type="component" value="Unassembled WGS sequence"/>
</dbReference>
<dbReference type="InterPro" id="IPR053354">
    <property type="entry name" value="MGDG_epimerase"/>
</dbReference>
<name>A0ABR3EML7_9AGAR</name>
<gene>
    <name evidence="1" type="ORF">V5O48_017991</name>
</gene>
<evidence type="ECO:0000313" key="1">
    <source>
        <dbReference type="EMBL" id="KAL0564065.1"/>
    </source>
</evidence>